<evidence type="ECO:0000313" key="2">
    <source>
        <dbReference type="Proteomes" id="UP000237000"/>
    </source>
</evidence>
<accession>A0A2P5FHK7</accession>
<reference evidence="2" key="1">
    <citation type="submission" date="2016-06" db="EMBL/GenBank/DDBJ databases">
        <title>Parallel loss of symbiosis genes in relatives of nitrogen-fixing non-legume Parasponia.</title>
        <authorList>
            <person name="Van Velzen R."/>
            <person name="Holmer R."/>
            <person name="Bu F."/>
            <person name="Rutten L."/>
            <person name="Van Zeijl A."/>
            <person name="Liu W."/>
            <person name="Santuari L."/>
            <person name="Cao Q."/>
            <person name="Sharma T."/>
            <person name="Shen D."/>
            <person name="Roswanjaya Y."/>
            <person name="Wardhani T."/>
            <person name="Kalhor M.S."/>
            <person name="Jansen J."/>
            <person name="Van den Hoogen J."/>
            <person name="Gungor B."/>
            <person name="Hartog M."/>
            <person name="Hontelez J."/>
            <person name="Verver J."/>
            <person name="Yang W.-C."/>
            <person name="Schijlen E."/>
            <person name="Repin R."/>
            <person name="Schilthuizen M."/>
            <person name="Schranz E."/>
            <person name="Heidstra R."/>
            <person name="Miyata K."/>
            <person name="Fedorova E."/>
            <person name="Kohlen W."/>
            <person name="Bisseling T."/>
            <person name="Smit S."/>
            <person name="Geurts R."/>
        </authorList>
    </citation>
    <scope>NUCLEOTIDE SEQUENCE [LARGE SCALE GENOMIC DNA]</scope>
    <source>
        <strain evidence="2">cv. RG33-2</strain>
    </source>
</reference>
<dbReference type="EMBL" id="JXTC01000033">
    <property type="protein sequence ID" value="PON97285.1"/>
    <property type="molecule type" value="Genomic_DNA"/>
</dbReference>
<dbReference type="AlphaFoldDB" id="A0A2P5FHK7"/>
<name>A0A2P5FHK7_TREOI</name>
<evidence type="ECO:0000313" key="1">
    <source>
        <dbReference type="EMBL" id="PON97285.1"/>
    </source>
</evidence>
<proteinExistence type="predicted"/>
<dbReference type="InParanoid" id="A0A2P5FHK7"/>
<organism evidence="1 2">
    <name type="scientific">Trema orientale</name>
    <name type="common">Charcoal tree</name>
    <name type="synonym">Celtis orientalis</name>
    <dbReference type="NCBI Taxonomy" id="63057"/>
    <lineage>
        <taxon>Eukaryota</taxon>
        <taxon>Viridiplantae</taxon>
        <taxon>Streptophyta</taxon>
        <taxon>Embryophyta</taxon>
        <taxon>Tracheophyta</taxon>
        <taxon>Spermatophyta</taxon>
        <taxon>Magnoliopsida</taxon>
        <taxon>eudicotyledons</taxon>
        <taxon>Gunneridae</taxon>
        <taxon>Pentapetalae</taxon>
        <taxon>rosids</taxon>
        <taxon>fabids</taxon>
        <taxon>Rosales</taxon>
        <taxon>Cannabaceae</taxon>
        <taxon>Trema</taxon>
    </lineage>
</organism>
<dbReference type="OrthoDB" id="10492383at2759"/>
<dbReference type="Proteomes" id="UP000237000">
    <property type="component" value="Unassembled WGS sequence"/>
</dbReference>
<feature type="non-terminal residue" evidence="1">
    <location>
        <position position="1"/>
    </location>
</feature>
<comment type="caution">
    <text evidence="1">The sequence shown here is derived from an EMBL/GenBank/DDBJ whole genome shotgun (WGS) entry which is preliminary data.</text>
</comment>
<gene>
    <name evidence="1" type="ORF">TorRG33x02_070410</name>
</gene>
<protein>
    <submittedName>
        <fullName evidence="1">Uncharacterized protein</fullName>
    </submittedName>
</protein>
<sequence>AAFDLGVYGSKTTLICFILGDSHRRGFDLSLDWCEKLVNRGLVPKDDPSFKEFVLFATLYVESIWKKRNSIIHGGTMRTFEVIHTSLTSSFFCYREPIL</sequence>
<keyword evidence="2" id="KW-1185">Reference proteome</keyword>